<dbReference type="InterPro" id="IPR027417">
    <property type="entry name" value="P-loop_NTPase"/>
</dbReference>
<accession>A0A5K7S8H8</accession>
<dbReference type="SUPFAM" id="SSF52540">
    <property type="entry name" value="P-loop containing nucleoside triphosphate hydrolases"/>
    <property type="match status" value="1"/>
</dbReference>
<organism evidence="1 2">
    <name type="scientific">Aquipluma nitroreducens</name>
    <dbReference type="NCBI Taxonomy" id="2010828"/>
    <lineage>
        <taxon>Bacteria</taxon>
        <taxon>Pseudomonadati</taxon>
        <taxon>Bacteroidota</taxon>
        <taxon>Bacteroidia</taxon>
        <taxon>Marinilabiliales</taxon>
        <taxon>Prolixibacteraceae</taxon>
        <taxon>Aquipluma</taxon>
    </lineage>
</organism>
<protein>
    <submittedName>
        <fullName evidence="1">Recombinational DNA repair protein RecT</fullName>
    </submittedName>
</protein>
<dbReference type="Proteomes" id="UP001193389">
    <property type="component" value="Chromosome"/>
</dbReference>
<dbReference type="AlphaFoldDB" id="A0A5K7S8H8"/>
<sequence length="279" mass="31268">MKLQQAERKQAKIKLGLQGPSGSGKTYSALLLAYGLINDWNKIAIIDTENHSADLYAHLGTYQVLALDKPFAPERYIEAIDVCEQAGMEAIIIDSISHEWEGTGGILETHGAMLGNSFTNWAKVTPRHNDFVQRILQSNCHIIASIRSKQEWVLSEKNGKMVPEKLGLKGVTREGLDYEFTIVFELDIKHQATSTKDRTGLFMDKPSFMISSATGQRIATWCKSGKTLADLKVDVTQTTTVDQLRDILRNNPNYRSELEPLCVTRKKQIENPIAELNHP</sequence>
<keyword evidence="2" id="KW-1185">Reference proteome</keyword>
<dbReference type="EMBL" id="AP018694">
    <property type="protein sequence ID" value="BBE17862.1"/>
    <property type="molecule type" value="Genomic_DNA"/>
</dbReference>
<proteinExistence type="predicted"/>
<dbReference type="KEGG" id="anf:AQPE_2021"/>
<dbReference type="RefSeq" id="WP_318350824.1">
    <property type="nucleotide sequence ID" value="NZ_AP018694.1"/>
</dbReference>
<evidence type="ECO:0000313" key="1">
    <source>
        <dbReference type="EMBL" id="BBE17862.1"/>
    </source>
</evidence>
<name>A0A5K7S8H8_9BACT</name>
<evidence type="ECO:0000313" key="2">
    <source>
        <dbReference type="Proteomes" id="UP001193389"/>
    </source>
</evidence>
<gene>
    <name evidence="1" type="ORF">AQPE_2021</name>
</gene>
<dbReference type="Pfam" id="PF13479">
    <property type="entry name" value="AAA_24"/>
    <property type="match status" value="1"/>
</dbReference>
<reference evidence="1" key="1">
    <citation type="journal article" date="2020" name="Int. J. Syst. Evol. Microbiol.">
        <title>Aquipluma nitroreducens gen. nov. sp. nov., a novel facultatively anaerobic bacterium isolated from a freshwater lake.</title>
        <authorList>
            <person name="Watanabe M."/>
            <person name="Kojima H."/>
            <person name="Fukui M."/>
        </authorList>
    </citation>
    <scope>NUCLEOTIDE SEQUENCE</scope>
    <source>
        <strain evidence="1">MeG22</strain>
    </source>
</reference>